<geneLocation type="plasmid" evidence="2">
    <name>psfrenxt3c</name>
</geneLocation>
<name>A0A2L0HDQ6_RHIFR</name>
<gene>
    <name evidence="1" type="ORF">NXT3_PC00467</name>
</gene>
<evidence type="ECO:0000313" key="2">
    <source>
        <dbReference type="Proteomes" id="UP000239340"/>
    </source>
</evidence>
<organism evidence="1 2">
    <name type="scientific">Rhizobium fredii</name>
    <name type="common">Sinorhizobium fredii</name>
    <dbReference type="NCBI Taxonomy" id="380"/>
    <lineage>
        <taxon>Bacteria</taxon>
        <taxon>Pseudomonadati</taxon>
        <taxon>Pseudomonadota</taxon>
        <taxon>Alphaproteobacteria</taxon>
        <taxon>Hyphomicrobiales</taxon>
        <taxon>Rhizobiaceae</taxon>
        <taxon>Sinorhizobium/Ensifer group</taxon>
        <taxon>Sinorhizobium</taxon>
    </lineage>
</organism>
<proteinExistence type="predicted"/>
<dbReference type="EMBL" id="CP024310">
    <property type="protein sequence ID" value="AUX79628.1"/>
    <property type="molecule type" value="Genomic_DNA"/>
</dbReference>
<reference evidence="1 2" key="1">
    <citation type="submission" date="2017-10" db="EMBL/GenBank/DDBJ databases">
        <title>Analysis of the genome sequences of Rhizobium populations associated to common bean (phaseolus vulgaris).</title>
        <authorList>
            <person name="Bustos P."/>
            <person name="Santamaria R.I."/>
            <person name="Miranda-Sanchez F."/>
            <person name="Perez-Carrascal O."/>
            <person name="Juarez S."/>
            <person name="Lozano L."/>
            <person name="Martinez-Flores I."/>
            <person name="Vinuesa P."/>
            <person name="Martinez-Romero E."/>
            <person name="Cevallos M.A."/>
            <person name="Romero D."/>
            <person name="Davila G."/>
            <person name="Gonzalez V."/>
        </authorList>
    </citation>
    <scope>NUCLEOTIDE SEQUENCE [LARGE SCALE GENOMIC DNA]</scope>
    <source>
        <strain evidence="1 2">NXT3</strain>
        <plasmid evidence="2">Plasmid psfrenxt3c</plasmid>
    </source>
</reference>
<accession>A0A2L0HDQ6</accession>
<protein>
    <recommendedName>
        <fullName evidence="3">NTP pyrophosphohydrolase MazG putative catalytic core domain-containing protein</fullName>
    </recommendedName>
</protein>
<dbReference type="Proteomes" id="UP000239340">
    <property type="component" value="Plasmid pSfreNXT3c"/>
</dbReference>
<sequence>MSEFQNKAVRLMAAFGEDSLSDLEERQRILLLTSLELYRALGGSFDQLEALIMGDEQETPRRVDLVIGDLMGELAAIGHLYDLDIMQAAHNTLDRRLREGLSFTDS</sequence>
<keyword evidence="1" id="KW-0614">Plasmid</keyword>
<dbReference type="AlphaFoldDB" id="A0A2L0HDQ6"/>
<evidence type="ECO:0000313" key="1">
    <source>
        <dbReference type="EMBL" id="AUX79628.1"/>
    </source>
</evidence>
<evidence type="ECO:0008006" key="3">
    <source>
        <dbReference type="Google" id="ProtNLM"/>
    </source>
</evidence>